<feature type="region of interest" description="Disordered" evidence="1">
    <location>
        <begin position="73"/>
        <end position="127"/>
    </location>
</feature>
<name>A0A0B1PD81_UNCNE</name>
<accession>A0A0B1PD81</accession>
<dbReference type="HOGENOM" id="CLU_1309915_0_0_1"/>
<feature type="compositionally biased region" description="Basic and acidic residues" evidence="1">
    <location>
        <begin position="78"/>
        <end position="112"/>
    </location>
</feature>
<gene>
    <name evidence="2" type="ORF">EV44_g3586</name>
</gene>
<evidence type="ECO:0000256" key="1">
    <source>
        <dbReference type="SAM" id="MobiDB-lite"/>
    </source>
</evidence>
<sequence length="239" mass="27181">MSDSKDTGTPNIFSLNKKLKDSLDEIDTRFKHLEKTIELGHSNTAGRMGKVEEQNANIEKILVQMQKSLSTLIQSKGNPKESKEDAEKKLFRQEVSDKGKGKEKERDRKEENFPASSSTAPKKPLVKRTKFGRIDMSPIIENDSNLTPGEKFVKKAWPEAIFPGSIQDDAFTSVKNKVILKPEWQLIRADSEVFRKLSNIQNALQMALIPYHLWSQRVIMDMSGDFHGVRVWAMGEHPT</sequence>
<reference evidence="2 3" key="1">
    <citation type="journal article" date="2014" name="BMC Genomics">
        <title>Adaptive genomic structural variation in the grape powdery mildew pathogen, Erysiphe necator.</title>
        <authorList>
            <person name="Jones L."/>
            <person name="Riaz S."/>
            <person name="Morales-Cruz A."/>
            <person name="Amrine K.C."/>
            <person name="McGuire B."/>
            <person name="Gubler W.D."/>
            <person name="Walker M.A."/>
            <person name="Cantu D."/>
        </authorList>
    </citation>
    <scope>NUCLEOTIDE SEQUENCE [LARGE SCALE GENOMIC DNA]</scope>
    <source>
        <strain evidence="3">c</strain>
    </source>
</reference>
<dbReference type="EMBL" id="JNVN01000784">
    <property type="protein sequence ID" value="KHJ34624.1"/>
    <property type="molecule type" value="Genomic_DNA"/>
</dbReference>
<evidence type="ECO:0000313" key="3">
    <source>
        <dbReference type="Proteomes" id="UP000030854"/>
    </source>
</evidence>
<evidence type="ECO:0000313" key="2">
    <source>
        <dbReference type="EMBL" id="KHJ34624.1"/>
    </source>
</evidence>
<proteinExistence type="predicted"/>
<dbReference type="AlphaFoldDB" id="A0A0B1PD81"/>
<keyword evidence="3" id="KW-1185">Reference proteome</keyword>
<protein>
    <submittedName>
        <fullName evidence="2">Uncharacterized protein</fullName>
    </submittedName>
</protein>
<comment type="caution">
    <text evidence="2">The sequence shown here is derived from an EMBL/GenBank/DDBJ whole genome shotgun (WGS) entry which is preliminary data.</text>
</comment>
<dbReference type="Proteomes" id="UP000030854">
    <property type="component" value="Unassembled WGS sequence"/>
</dbReference>
<organism evidence="2 3">
    <name type="scientific">Uncinula necator</name>
    <name type="common">Grape powdery mildew</name>
    <dbReference type="NCBI Taxonomy" id="52586"/>
    <lineage>
        <taxon>Eukaryota</taxon>
        <taxon>Fungi</taxon>
        <taxon>Dikarya</taxon>
        <taxon>Ascomycota</taxon>
        <taxon>Pezizomycotina</taxon>
        <taxon>Leotiomycetes</taxon>
        <taxon>Erysiphales</taxon>
        <taxon>Erysiphaceae</taxon>
        <taxon>Erysiphe</taxon>
    </lineage>
</organism>